<dbReference type="EMBL" id="CP095045">
    <property type="protein sequence ID" value="UOQ57518.1"/>
    <property type="molecule type" value="Genomic_DNA"/>
</dbReference>
<evidence type="ECO:0000313" key="3">
    <source>
        <dbReference type="EMBL" id="UOQ57518.1"/>
    </source>
</evidence>
<sequence length="376" mass="39414">MSAPSPAGYPRIRVSGPPAERSRQYGELARERIAVIRAGYERAFAAKGIAWAEAVRIARRHLPAIERYTPELLAELRGIAEGSGLGFDEILTINCRTEVLNGASRATGAAIRAEFGECTAFAVEADRRADGGAVVGQNWDWLEALEGGVIVLEVERPDGPDYVTLVEAGLLGKMVLTEAGLALGMNTLVSSLDGVTPGVPYHLQIRSVADAPHAAGALEILAGMPRAASGNFVLADASGAVLNVESAPGGPEALTVTGSADGTLAHANHFVGPVAGGHDLAPLAMADSYARLGRMRRRLAAVPGEFGREELRAPLRDHVGFPNAVCCHPDPAAEAPARWKTLASVLLFPGARRIEYTAGPPCAGDWIELDCAELLA</sequence>
<accession>A0ABY4FMN4</accession>
<proteinExistence type="predicted"/>
<evidence type="ECO:0000313" key="4">
    <source>
        <dbReference type="Proteomes" id="UP000831786"/>
    </source>
</evidence>
<name>A0ABY4FMN4_9MICO</name>
<gene>
    <name evidence="3" type="ORF">MUN78_01335</name>
</gene>
<dbReference type="NCBIfam" id="NF040521">
    <property type="entry name" value="C45_proenzyme"/>
    <property type="match status" value="1"/>
</dbReference>
<reference evidence="3 4" key="1">
    <citation type="submission" date="2022-04" db="EMBL/GenBank/DDBJ databases">
        <title>Leucobacter sp. isolated from rhizosphere of garlic.</title>
        <authorList>
            <person name="Won M."/>
            <person name="Lee C.-M."/>
            <person name="Woen H.-Y."/>
            <person name="Kwon S.-W."/>
        </authorList>
    </citation>
    <scope>NUCLEOTIDE SEQUENCE [LARGE SCALE GENOMIC DNA]</scope>
    <source>
        <strain evidence="3 4">H21R-40</strain>
    </source>
</reference>
<evidence type="ECO:0000256" key="1">
    <source>
        <dbReference type="SAM" id="MobiDB-lite"/>
    </source>
</evidence>
<dbReference type="InterPro" id="IPR047794">
    <property type="entry name" value="C45_proenzyme-like"/>
</dbReference>
<organism evidence="3 4">
    <name type="scientific">Leucobacter allii</name>
    <dbReference type="NCBI Taxonomy" id="2932247"/>
    <lineage>
        <taxon>Bacteria</taxon>
        <taxon>Bacillati</taxon>
        <taxon>Actinomycetota</taxon>
        <taxon>Actinomycetes</taxon>
        <taxon>Micrococcales</taxon>
        <taxon>Microbacteriaceae</taxon>
        <taxon>Leucobacter</taxon>
    </lineage>
</organism>
<dbReference type="Gene3D" id="3.60.60.10">
    <property type="entry name" value="Penicillin V Acylase, Chain A"/>
    <property type="match status" value="1"/>
</dbReference>
<evidence type="ECO:0000259" key="2">
    <source>
        <dbReference type="Pfam" id="PF03417"/>
    </source>
</evidence>
<feature type="region of interest" description="Disordered" evidence="1">
    <location>
        <begin position="1"/>
        <end position="20"/>
    </location>
</feature>
<keyword evidence="4" id="KW-1185">Reference proteome</keyword>
<dbReference type="PANTHER" id="PTHR34180:SF1">
    <property type="entry name" value="BETA-ALANYL-DOPAMINE_CARCININE HYDROLASE"/>
    <property type="match status" value="1"/>
</dbReference>
<dbReference type="InterPro" id="IPR047801">
    <property type="entry name" value="Peptidase_C45"/>
</dbReference>
<feature type="domain" description="Peptidase C45 hydrolase" evidence="2">
    <location>
        <begin position="129"/>
        <end position="359"/>
    </location>
</feature>
<dbReference type="Pfam" id="PF03417">
    <property type="entry name" value="AAT"/>
    <property type="match status" value="1"/>
</dbReference>
<dbReference type="PANTHER" id="PTHR34180">
    <property type="entry name" value="PEPTIDASE C45"/>
    <property type="match status" value="1"/>
</dbReference>
<protein>
    <submittedName>
        <fullName evidence="3">C45 family peptidase</fullName>
    </submittedName>
</protein>
<dbReference type="Gene3D" id="1.10.10.2120">
    <property type="match status" value="1"/>
</dbReference>
<dbReference type="RefSeq" id="WP_244728275.1">
    <property type="nucleotide sequence ID" value="NZ_CP095045.1"/>
</dbReference>
<dbReference type="Proteomes" id="UP000831786">
    <property type="component" value="Chromosome"/>
</dbReference>
<dbReference type="InterPro" id="IPR005079">
    <property type="entry name" value="Peptidase_C45_hydrolase"/>
</dbReference>